<evidence type="ECO:0000256" key="5">
    <source>
        <dbReference type="ARBA" id="ARBA00022692"/>
    </source>
</evidence>
<dbReference type="EMBL" id="JAAQPH010000004">
    <property type="protein sequence ID" value="NIA68370.1"/>
    <property type="molecule type" value="Genomic_DNA"/>
</dbReference>
<name>A0A967C4Q0_9PROT</name>
<feature type="transmembrane region" description="Helical" evidence="8">
    <location>
        <begin position="470"/>
        <end position="493"/>
    </location>
</feature>
<feature type="transmembrane region" description="Helical" evidence="8">
    <location>
        <begin position="226"/>
        <end position="248"/>
    </location>
</feature>
<keyword evidence="4" id="KW-1003">Cell membrane</keyword>
<reference evidence="9" key="1">
    <citation type="submission" date="2020-03" db="EMBL/GenBank/DDBJ databases">
        <title>Genome of Pelagibius litoralis DSM 21314T.</title>
        <authorList>
            <person name="Wang G."/>
        </authorList>
    </citation>
    <scope>NUCLEOTIDE SEQUENCE</scope>
    <source>
        <strain evidence="9">DSM 21314</strain>
    </source>
</reference>
<evidence type="ECO:0000256" key="6">
    <source>
        <dbReference type="ARBA" id="ARBA00022989"/>
    </source>
</evidence>
<evidence type="ECO:0000313" key="9">
    <source>
        <dbReference type="EMBL" id="NIA68370.1"/>
    </source>
</evidence>
<dbReference type="Pfam" id="PF02028">
    <property type="entry name" value="BCCT"/>
    <property type="match status" value="1"/>
</dbReference>
<comment type="subcellular location">
    <subcellularLocation>
        <location evidence="1">Cell membrane</location>
        <topology evidence="1">Multi-pass membrane protein</topology>
    </subcellularLocation>
</comment>
<evidence type="ECO:0000313" key="10">
    <source>
        <dbReference type="Proteomes" id="UP000761264"/>
    </source>
</evidence>
<keyword evidence="7 8" id="KW-0472">Membrane</keyword>
<feature type="transmembrane region" description="Helical" evidence="8">
    <location>
        <begin position="86"/>
        <end position="105"/>
    </location>
</feature>
<keyword evidence="3" id="KW-0813">Transport</keyword>
<dbReference type="InterPro" id="IPR000060">
    <property type="entry name" value="BCCT_transptr"/>
</dbReference>
<evidence type="ECO:0000256" key="4">
    <source>
        <dbReference type="ARBA" id="ARBA00022475"/>
    </source>
</evidence>
<dbReference type="PANTHER" id="PTHR30047">
    <property type="entry name" value="HIGH-AFFINITY CHOLINE TRANSPORT PROTEIN-RELATED"/>
    <property type="match status" value="1"/>
</dbReference>
<dbReference type="PANTHER" id="PTHR30047:SF7">
    <property type="entry name" value="HIGH-AFFINITY CHOLINE TRANSPORT PROTEIN"/>
    <property type="match status" value="1"/>
</dbReference>
<feature type="transmembrane region" description="Helical" evidence="8">
    <location>
        <begin position="346"/>
        <end position="372"/>
    </location>
</feature>
<feature type="transmembrane region" description="Helical" evidence="8">
    <location>
        <begin position="136"/>
        <end position="156"/>
    </location>
</feature>
<accession>A0A967C4Q0</accession>
<proteinExistence type="inferred from homology"/>
<comment type="similarity">
    <text evidence="2">Belongs to the BCCT transporter (TC 2.A.15) family.</text>
</comment>
<feature type="transmembrane region" description="Helical" evidence="8">
    <location>
        <begin position="46"/>
        <end position="65"/>
    </location>
</feature>
<dbReference type="Proteomes" id="UP000761264">
    <property type="component" value="Unassembled WGS sequence"/>
</dbReference>
<feature type="transmembrane region" description="Helical" evidence="8">
    <location>
        <begin position="314"/>
        <end position="334"/>
    </location>
</feature>
<evidence type="ECO:0000256" key="1">
    <source>
        <dbReference type="ARBA" id="ARBA00004651"/>
    </source>
</evidence>
<comment type="caution">
    <text evidence="9">The sequence shown here is derived from an EMBL/GenBank/DDBJ whole genome shotgun (WGS) entry which is preliminary data.</text>
</comment>
<evidence type="ECO:0000256" key="7">
    <source>
        <dbReference type="ARBA" id="ARBA00023136"/>
    </source>
</evidence>
<feature type="transmembrane region" description="Helical" evidence="8">
    <location>
        <begin position="183"/>
        <end position="206"/>
    </location>
</feature>
<feature type="transmembrane region" description="Helical" evidence="8">
    <location>
        <begin position="445"/>
        <end position="464"/>
    </location>
</feature>
<dbReference type="GO" id="GO:0022857">
    <property type="term" value="F:transmembrane transporter activity"/>
    <property type="evidence" value="ECO:0007669"/>
    <property type="project" value="InterPro"/>
</dbReference>
<keyword evidence="6 8" id="KW-1133">Transmembrane helix</keyword>
<dbReference type="RefSeq" id="WP_167222872.1">
    <property type="nucleotide sequence ID" value="NZ_JAAQPH010000004.1"/>
</dbReference>
<dbReference type="AlphaFoldDB" id="A0A967C4Q0"/>
<gene>
    <name evidence="9" type="ORF">HBA54_07175</name>
</gene>
<dbReference type="NCBIfam" id="TIGR00842">
    <property type="entry name" value="bcct"/>
    <property type="match status" value="1"/>
</dbReference>
<dbReference type="GO" id="GO:0005886">
    <property type="term" value="C:plasma membrane"/>
    <property type="evidence" value="ECO:0007669"/>
    <property type="project" value="UniProtKB-SubCell"/>
</dbReference>
<evidence type="ECO:0000256" key="3">
    <source>
        <dbReference type="ARBA" id="ARBA00022448"/>
    </source>
</evidence>
<evidence type="ECO:0000256" key="8">
    <source>
        <dbReference type="SAM" id="Phobius"/>
    </source>
</evidence>
<feature type="transmembrane region" description="Helical" evidence="8">
    <location>
        <begin position="407"/>
        <end position="433"/>
    </location>
</feature>
<evidence type="ECO:0000256" key="2">
    <source>
        <dbReference type="ARBA" id="ARBA00005658"/>
    </source>
</evidence>
<keyword evidence="5 8" id="KW-0812">Transmembrane</keyword>
<sequence>MPIKNLVLIISVGLSAIIGVWSVVAPDDVTGAAVALTSGALEYLDWLFMLTCTMFVFIVVFLAVSRYGEIKLGRDDEEPEFSTASWIAMLFAGGMGSGLLFWGVAEPMYHFYSPPGMEGQTAEAARMAFVITNLHWGFHAWAIYGVCALVIAYFVFRKNAPSMVSTPIEYALRPLLGDKLTHGVAVVSDVLAVMAVVFGLAGSLGMGVLLVRSGLAEVFGTDPSSLPIAIGILVVMTVCFLLSACTGVDKGIKILSNINMVIAIVIMLVVLFAGPTTFILDAFVNSIGDYLSQFVLLSFRIFSYDDSLRGWTHGWTLTYLIWWIAWGPFVGIFIARISRGRTIREFCIGVVVIPTVFSMLWFAVFGGASMYIEMNGGGGLAEVVFEDVTKALFTFFSYLPGTGLLNILAIILIFIFLVTSADSGTFVVSMMTTNGNLNPDTKTKLLWGIIMAAITFGVLVSGSVTVAKAMAITGAVPFTFIVFFQLVGFFRALREDESAEIRDLRMARRMARAQAADQSASQAGSSRTPAE</sequence>
<protein>
    <submittedName>
        <fullName evidence="9">BCCT family transporter</fullName>
    </submittedName>
</protein>
<keyword evidence="10" id="KW-1185">Reference proteome</keyword>
<organism evidence="9 10">
    <name type="scientific">Pelagibius litoralis</name>
    <dbReference type="NCBI Taxonomy" id="374515"/>
    <lineage>
        <taxon>Bacteria</taxon>
        <taxon>Pseudomonadati</taxon>
        <taxon>Pseudomonadota</taxon>
        <taxon>Alphaproteobacteria</taxon>
        <taxon>Rhodospirillales</taxon>
        <taxon>Rhodovibrionaceae</taxon>
        <taxon>Pelagibius</taxon>
    </lineage>
</organism>
<feature type="transmembrane region" description="Helical" evidence="8">
    <location>
        <begin position="260"/>
        <end position="280"/>
    </location>
</feature>